<protein>
    <submittedName>
        <fullName evidence="2">Uncharacterized protein</fullName>
    </submittedName>
</protein>
<feature type="transmembrane region" description="Helical" evidence="1">
    <location>
        <begin position="34"/>
        <end position="52"/>
    </location>
</feature>
<evidence type="ECO:0000256" key="1">
    <source>
        <dbReference type="SAM" id="Phobius"/>
    </source>
</evidence>
<keyword evidence="1" id="KW-1133">Transmembrane helix</keyword>
<dbReference type="RefSeq" id="WP_136393427.1">
    <property type="nucleotide sequence ID" value="NZ_SSND01000001.1"/>
</dbReference>
<reference evidence="2 3" key="1">
    <citation type="submission" date="2019-04" db="EMBL/GenBank/DDBJ databases">
        <title>Draft genome sequence of Gemmobacter aestuarii sp. nov.</title>
        <authorList>
            <person name="Hameed A."/>
            <person name="Lin S.-Y."/>
            <person name="Shahina M."/>
            <person name="Lai W.-A."/>
            <person name="Young C.-C."/>
        </authorList>
    </citation>
    <scope>NUCLEOTIDE SEQUENCE [LARGE SCALE GENOMIC DNA]</scope>
    <source>
        <strain evidence="2 3">CC-PW-75</strain>
    </source>
</reference>
<proteinExistence type="predicted"/>
<evidence type="ECO:0000313" key="2">
    <source>
        <dbReference type="EMBL" id="THD85050.1"/>
    </source>
</evidence>
<keyword evidence="1" id="KW-0472">Membrane</keyword>
<keyword evidence="1" id="KW-0812">Transmembrane</keyword>
<dbReference type="Proteomes" id="UP000309450">
    <property type="component" value="Unassembled WGS sequence"/>
</dbReference>
<evidence type="ECO:0000313" key="3">
    <source>
        <dbReference type="Proteomes" id="UP000309450"/>
    </source>
</evidence>
<name>A0A4S3MR84_9RHOB</name>
<keyword evidence="3" id="KW-1185">Reference proteome</keyword>
<organism evidence="2 3">
    <name type="scientific">Aliigemmobacter aestuarii</name>
    <dbReference type="NCBI Taxonomy" id="1445661"/>
    <lineage>
        <taxon>Bacteria</taxon>
        <taxon>Pseudomonadati</taxon>
        <taxon>Pseudomonadota</taxon>
        <taxon>Alphaproteobacteria</taxon>
        <taxon>Rhodobacterales</taxon>
        <taxon>Paracoccaceae</taxon>
        <taxon>Aliigemmobacter</taxon>
    </lineage>
</organism>
<gene>
    <name evidence="2" type="ORF">E7811_04835</name>
</gene>
<dbReference type="OrthoDB" id="8601734at2"/>
<feature type="transmembrane region" description="Helical" evidence="1">
    <location>
        <begin position="6"/>
        <end position="22"/>
    </location>
</feature>
<dbReference type="EMBL" id="SSND01000001">
    <property type="protein sequence ID" value="THD85050.1"/>
    <property type="molecule type" value="Genomic_DNA"/>
</dbReference>
<dbReference type="AlphaFoldDB" id="A0A4S3MR84"/>
<comment type="caution">
    <text evidence="2">The sequence shown here is derived from an EMBL/GenBank/DDBJ whole genome shotgun (WGS) entry which is preliminary data.</text>
</comment>
<accession>A0A4S3MR84</accession>
<sequence length="173" mass="19323">MALELIAAIVAAMGFGGIALLMRKISGSRIPRWFVTVVAAAGLIGVTIWLEYDWFDRVSGELPEGFEIVETRTEPQALRPWTFIVPMTSGFLAMDRSKTARHPERAELKVVQLFAFERWKNPRNALMVFDCAEGRRVPVTEGMNIGPDGTLTGAEWIVPETEDRLQKAACQED</sequence>